<organism evidence="12 13">
    <name type="scientific">Candidatus Microbacterium phytovorans</name>
    <dbReference type="NCBI Taxonomy" id="3121374"/>
    <lineage>
        <taxon>Bacteria</taxon>
        <taxon>Bacillati</taxon>
        <taxon>Actinomycetota</taxon>
        <taxon>Actinomycetes</taxon>
        <taxon>Micrococcales</taxon>
        <taxon>Microbacteriaceae</taxon>
        <taxon>Microbacterium</taxon>
    </lineage>
</organism>
<protein>
    <recommendedName>
        <fullName evidence="3 6">Beta-galactosidase</fullName>
        <shortName evidence="6">Beta-gal</shortName>
        <ecNumber evidence="3 6">3.2.1.23</ecNumber>
    </recommendedName>
</protein>
<dbReference type="Pfam" id="PF02449">
    <property type="entry name" value="Glyco_hydro_42"/>
    <property type="match status" value="1"/>
</dbReference>
<evidence type="ECO:0000256" key="6">
    <source>
        <dbReference type="PIRNR" id="PIRNR001084"/>
    </source>
</evidence>
<evidence type="ECO:0000313" key="13">
    <source>
        <dbReference type="Proteomes" id="UP001213972"/>
    </source>
</evidence>
<feature type="binding site" evidence="8">
    <location>
        <position position="126"/>
    </location>
    <ligand>
        <name>substrate</name>
    </ligand>
</feature>
<evidence type="ECO:0000256" key="1">
    <source>
        <dbReference type="ARBA" id="ARBA00001412"/>
    </source>
</evidence>
<feature type="domain" description="Beta-galactosidase trimerisation" evidence="10">
    <location>
        <begin position="411"/>
        <end position="609"/>
    </location>
</feature>
<feature type="binding site" evidence="8">
    <location>
        <position position="164"/>
    </location>
    <ligand>
        <name>substrate</name>
    </ligand>
</feature>
<dbReference type="AlphaFoldDB" id="A0AAJ6B1Z6"/>
<dbReference type="InterPro" id="IPR013739">
    <property type="entry name" value="Beta_galactosidase_C"/>
</dbReference>
<gene>
    <name evidence="12" type="ORF">P0Y48_09765</name>
</gene>
<reference evidence="12" key="1">
    <citation type="submission" date="2023-03" db="EMBL/GenBank/DDBJ databases">
        <title>Andean soil-derived lignocellulolytic bacterial consortium as a source of novel taxa and putative plastic-active enzymes.</title>
        <authorList>
            <person name="Diaz-Garcia L."/>
            <person name="Chuvochina M."/>
            <person name="Feuerriegel G."/>
            <person name="Bunk B."/>
            <person name="Sproer C."/>
            <person name="Streit W.R."/>
            <person name="Rodriguez L.M."/>
            <person name="Overmann J."/>
            <person name="Jimenez D.J."/>
        </authorList>
    </citation>
    <scope>NUCLEOTIDE SEQUENCE</scope>
    <source>
        <strain evidence="12">MAG 4610</strain>
    </source>
</reference>
<evidence type="ECO:0000259" key="11">
    <source>
        <dbReference type="Pfam" id="PF08533"/>
    </source>
</evidence>
<dbReference type="InterPro" id="IPR017853">
    <property type="entry name" value="GH"/>
</dbReference>
<evidence type="ECO:0000259" key="10">
    <source>
        <dbReference type="Pfam" id="PF08532"/>
    </source>
</evidence>
<dbReference type="Pfam" id="PF08532">
    <property type="entry name" value="Glyco_hydro_42M"/>
    <property type="match status" value="1"/>
</dbReference>
<dbReference type="InterPro" id="IPR003476">
    <property type="entry name" value="Glyco_hydro_42"/>
</dbReference>
<feature type="binding site" evidence="8">
    <location>
        <position position="330"/>
    </location>
    <ligand>
        <name>substrate</name>
    </ligand>
</feature>
<dbReference type="PANTHER" id="PTHR36447:SF1">
    <property type="entry name" value="BETA-GALACTOSIDASE GANA"/>
    <property type="match status" value="1"/>
</dbReference>
<evidence type="ECO:0000256" key="4">
    <source>
        <dbReference type="ARBA" id="ARBA00022801"/>
    </source>
</evidence>
<evidence type="ECO:0000256" key="2">
    <source>
        <dbReference type="ARBA" id="ARBA00005940"/>
    </source>
</evidence>
<feature type="domain" description="Glycoside hydrolase family 42 N-terminal" evidence="9">
    <location>
        <begin position="29"/>
        <end position="399"/>
    </location>
</feature>
<dbReference type="SUPFAM" id="SSF52317">
    <property type="entry name" value="Class I glutamine amidotransferase-like"/>
    <property type="match status" value="1"/>
</dbReference>
<dbReference type="InterPro" id="IPR013780">
    <property type="entry name" value="Glyco_hydro_b"/>
</dbReference>
<evidence type="ECO:0000256" key="7">
    <source>
        <dbReference type="PIRSR" id="PIRSR001084-1"/>
    </source>
</evidence>
<keyword evidence="4 6" id="KW-0378">Hydrolase</keyword>
<feature type="active site" description="Proton donor" evidence="7">
    <location>
        <position position="165"/>
    </location>
</feature>
<dbReference type="Gene3D" id="2.60.40.1180">
    <property type="entry name" value="Golgi alpha-mannosidase II"/>
    <property type="match status" value="1"/>
</dbReference>
<evidence type="ECO:0000256" key="5">
    <source>
        <dbReference type="ARBA" id="ARBA00023295"/>
    </source>
</evidence>
<dbReference type="Gene3D" id="3.20.20.80">
    <property type="entry name" value="Glycosidases"/>
    <property type="match status" value="1"/>
</dbReference>
<evidence type="ECO:0000259" key="9">
    <source>
        <dbReference type="Pfam" id="PF02449"/>
    </source>
</evidence>
<comment type="catalytic activity">
    <reaction evidence="1 6">
        <text>Hydrolysis of terminal non-reducing beta-D-galactose residues in beta-D-galactosides.</text>
        <dbReference type="EC" id="3.2.1.23"/>
    </reaction>
</comment>
<dbReference type="InterPro" id="IPR013738">
    <property type="entry name" value="Beta_galactosidase_Trimer"/>
</dbReference>
<dbReference type="EC" id="3.2.1.23" evidence="3 6"/>
<dbReference type="Gene3D" id="3.40.50.880">
    <property type="match status" value="1"/>
</dbReference>
<dbReference type="EMBL" id="CP119321">
    <property type="protein sequence ID" value="WEK12753.1"/>
    <property type="molecule type" value="Genomic_DNA"/>
</dbReference>
<dbReference type="GO" id="GO:0004565">
    <property type="term" value="F:beta-galactosidase activity"/>
    <property type="evidence" value="ECO:0007669"/>
    <property type="project" value="UniProtKB-EC"/>
</dbReference>
<dbReference type="Proteomes" id="UP001213972">
    <property type="component" value="Chromosome"/>
</dbReference>
<evidence type="ECO:0000256" key="8">
    <source>
        <dbReference type="PIRSR" id="PIRSR001084-2"/>
    </source>
</evidence>
<keyword evidence="5 6" id="KW-0326">Glycosidase</keyword>
<dbReference type="CDD" id="cd03143">
    <property type="entry name" value="A4_beta-galactosidase_middle_domain"/>
    <property type="match status" value="1"/>
</dbReference>
<evidence type="ECO:0000313" key="12">
    <source>
        <dbReference type="EMBL" id="WEK12753.1"/>
    </source>
</evidence>
<comment type="similarity">
    <text evidence="2 6">Belongs to the glycosyl hydrolase 42 family.</text>
</comment>
<name>A0AAJ6B1Z6_9MICO</name>
<dbReference type="SUPFAM" id="SSF51445">
    <property type="entry name" value="(Trans)glycosidases"/>
    <property type="match status" value="1"/>
</dbReference>
<sequence>MTSPASTDTRPRWVKDGALGAGRFRYGADYNPEQWPRDVWQEDMRLMREAGVNIVSLGIFSWALLEPRPGEWDFSWLDEVMDLLHENGIDVDLATATASPPPWLTRLHPEVLPQTADGTVLSPGARQHWRPTSPVFREYALRLTRAIAERYVGHPALVAWHISNELGCHNIYDYSDDAARAFRVWLQEHYGTLDALNDAWGTAFWSQHYGAWDEILPPRVAPTQRNPGQQLDFERFSSDAVRDHLRAEAAVLREVTPDVAYTTNFMVAQNVRDIDYATWVDDVDFVSNDHYLRPGELGRDDLSFWANLTGNLAGGRPWFLMEHATSAINWREVNPPKRAGELVRDALTHVGHGADAVCYFQWRQSRAGGERYHSGMVPHAGRDSRVFRDVVALGAELDALAAVTGSHREKARVAVLFDYESWWVSGRDSHPTEALQYDVEQLTWYRALLDLGIRADVLPLAASLDEYDVVIAPMLHVVTDEVRRRLEHVVRDGRHVVVSYFSGIVDGHDRVWLGGYPGALRDLLGITVEEFVPLLPGEPVTLGSGSVATTWTERIVRLADGVEVLDTYADGDLAGAPAVTRRRAGAGSATYVSADIGRDGVAGVLRGLAVDIDALAGDPLAADGRVEVLSRTNGAERFVFLANRTDESVLLQLDGDAMGTTEADADGTLALAPRAVAVVRQDAAVLAAAAADGIRSSSTARA</sequence>
<dbReference type="Pfam" id="PF08533">
    <property type="entry name" value="Glyco_hydro_42C"/>
    <property type="match status" value="1"/>
</dbReference>
<dbReference type="GO" id="GO:0006012">
    <property type="term" value="P:galactose metabolic process"/>
    <property type="evidence" value="ECO:0007669"/>
    <property type="project" value="InterPro"/>
</dbReference>
<proteinExistence type="inferred from homology"/>
<evidence type="ECO:0000256" key="3">
    <source>
        <dbReference type="ARBA" id="ARBA00012756"/>
    </source>
</evidence>
<accession>A0AAJ6B1Z6</accession>
<dbReference type="PIRSF" id="PIRSF001084">
    <property type="entry name" value="B-galactosidase"/>
    <property type="match status" value="1"/>
</dbReference>
<dbReference type="InterPro" id="IPR013529">
    <property type="entry name" value="Glyco_hydro_42_N"/>
</dbReference>
<dbReference type="PANTHER" id="PTHR36447">
    <property type="entry name" value="BETA-GALACTOSIDASE GANA"/>
    <property type="match status" value="1"/>
</dbReference>
<dbReference type="InterPro" id="IPR029062">
    <property type="entry name" value="Class_I_gatase-like"/>
</dbReference>
<feature type="domain" description="Beta-galactosidase C-terminal" evidence="11">
    <location>
        <begin position="626"/>
        <end position="680"/>
    </location>
</feature>
<feature type="active site" description="Nucleophile" evidence="7">
    <location>
        <position position="322"/>
    </location>
</feature>
<dbReference type="GO" id="GO:0009341">
    <property type="term" value="C:beta-galactosidase complex"/>
    <property type="evidence" value="ECO:0007669"/>
    <property type="project" value="InterPro"/>
</dbReference>